<name>A0AAN9GEI8_9CAEN</name>
<dbReference type="AlphaFoldDB" id="A0AAN9GEI8"/>
<evidence type="ECO:0000313" key="1">
    <source>
        <dbReference type="EMBL" id="KAK7106068.1"/>
    </source>
</evidence>
<comment type="caution">
    <text evidence="1">The sequence shown here is derived from an EMBL/GenBank/DDBJ whole genome shotgun (WGS) entry which is preliminary data.</text>
</comment>
<reference evidence="1 2" key="1">
    <citation type="submission" date="2024-02" db="EMBL/GenBank/DDBJ databases">
        <title>Chromosome-scale genome assembly of the rough periwinkle Littorina saxatilis.</title>
        <authorList>
            <person name="De Jode A."/>
            <person name="Faria R."/>
            <person name="Formenti G."/>
            <person name="Sims Y."/>
            <person name="Smith T.P."/>
            <person name="Tracey A."/>
            <person name="Wood J.M.D."/>
            <person name="Zagrodzka Z.B."/>
            <person name="Johannesson K."/>
            <person name="Butlin R.K."/>
            <person name="Leder E.H."/>
        </authorList>
    </citation>
    <scope>NUCLEOTIDE SEQUENCE [LARGE SCALE GENOMIC DNA]</scope>
    <source>
        <strain evidence="1">Snail1</strain>
        <tissue evidence="1">Muscle</tissue>
    </source>
</reference>
<protein>
    <submittedName>
        <fullName evidence="1">Uncharacterized protein</fullName>
    </submittedName>
</protein>
<dbReference type="Proteomes" id="UP001374579">
    <property type="component" value="Unassembled WGS sequence"/>
</dbReference>
<gene>
    <name evidence="1" type="ORF">V1264_017368</name>
</gene>
<sequence length="191" mass="22023">MSRQVSHICSTSFLEIRRVAKIRRFLTKKAATQLVCARVTPRIDYCNSLLAGISTDQLSRIQRVQNSAAKVILRKKRRDHVTPLLNHLHWLPVQQRIQYKLGTLAFNFFRGTLPPYLSSKLTKYSPTRSLRSSSQLLLTVPRTKLKSAGQRSFRFQVPTLWNSLPLAVRQSPSLPSFKIKLKTHLYKSAFY</sequence>
<dbReference type="PANTHER" id="PTHR33332">
    <property type="entry name" value="REVERSE TRANSCRIPTASE DOMAIN-CONTAINING PROTEIN"/>
    <property type="match status" value="1"/>
</dbReference>
<accession>A0AAN9GEI8</accession>
<keyword evidence="2" id="KW-1185">Reference proteome</keyword>
<proteinExistence type="predicted"/>
<organism evidence="1 2">
    <name type="scientific">Littorina saxatilis</name>
    <dbReference type="NCBI Taxonomy" id="31220"/>
    <lineage>
        <taxon>Eukaryota</taxon>
        <taxon>Metazoa</taxon>
        <taxon>Spiralia</taxon>
        <taxon>Lophotrochozoa</taxon>
        <taxon>Mollusca</taxon>
        <taxon>Gastropoda</taxon>
        <taxon>Caenogastropoda</taxon>
        <taxon>Littorinimorpha</taxon>
        <taxon>Littorinoidea</taxon>
        <taxon>Littorinidae</taxon>
        <taxon>Littorina</taxon>
    </lineage>
</organism>
<dbReference type="EMBL" id="JBAMIC010000007">
    <property type="protein sequence ID" value="KAK7106068.1"/>
    <property type="molecule type" value="Genomic_DNA"/>
</dbReference>
<evidence type="ECO:0000313" key="2">
    <source>
        <dbReference type="Proteomes" id="UP001374579"/>
    </source>
</evidence>